<gene>
    <name evidence="2" type="ORF">EJ05DRAFT_496560</name>
</gene>
<sequence length="522" mass="58239">MPRQVMKRGGTSRITQAATATKGEPAKQTKLLALWEHEGEIPEGYYDHLTMDQMYVQGLVLRPGEIDATEASTIHKLTKELESKTQEGKSLNGTIAKMKKESTKNQKLILRALDSMEKSRKFKAQIMEAAVPIMVVQMTYRWALERDDLDGGPAAGTELEMTFSDQLKDAFEEQEWLTIEQDAKKQFDELVCETKDADTRMESDDEDAESNATFESAQEGEDSTLVADDAQDDALLLEHEDLDGENVDEHDSVEIENLESKEKPAPSSAENISGPATSDVEPLAKDSSMGRDTEMSDVTSSKRPASEMELSATDGARTRAKSARLSSMGKKIVDSPENTQAKAATPTHLKTPDIAGDVHQTTPHRPMSEEEVEQALSADRFTFLPIPTGMLSTEKSDGYPMSDGILLGTIVHKGKSERIYVHYVDAKKLLMKYRTESGQSVSMEKNLCKVTWVQPWSVFVGEDITGNTTMTMFRAVALEVFMRRDKSKKKLLNTDSMRRQFQKDLLCAKKKLECGSGRIRDW</sequence>
<evidence type="ECO:0000313" key="2">
    <source>
        <dbReference type="EMBL" id="KAF2761658.1"/>
    </source>
</evidence>
<feature type="region of interest" description="Disordered" evidence="1">
    <location>
        <begin position="196"/>
        <end position="225"/>
    </location>
</feature>
<keyword evidence="3" id="KW-1185">Reference proteome</keyword>
<name>A0A6A6WFT7_9PEZI</name>
<dbReference type="RefSeq" id="XP_033604109.1">
    <property type="nucleotide sequence ID" value="XM_033746410.1"/>
</dbReference>
<reference evidence="2" key="1">
    <citation type="journal article" date="2020" name="Stud. Mycol.">
        <title>101 Dothideomycetes genomes: a test case for predicting lifestyles and emergence of pathogens.</title>
        <authorList>
            <person name="Haridas S."/>
            <person name="Albert R."/>
            <person name="Binder M."/>
            <person name="Bloem J."/>
            <person name="Labutti K."/>
            <person name="Salamov A."/>
            <person name="Andreopoulos B."/>
            <person name="Baker S."/>
            <person name="Barry K."/>
            <person name="Bills G."/>
            <person name="Bluhm B."/>
            <person name="Cannon C."/>
            <person name="Castanera R."/>
            <person name="Culley D."/>
            <person name="Daum C."/>
            <person name="Ezra D."/>
            <person name="Gonzalez J."/>
            <person name="Henrissat B."/>
            <person name="Kuo A."/>
            <person name="Liang C."/>
            <person name="Lipzen A."/>
            <person name="Lutzoni F."/>
            <person name="Magnuson J."/>
            <person name="Mondo S."/>
            <person name="Nolan M."/>
            <person name="Ohm R."/>
            <person name="Pangilinan J."/>
            <person name="Park H.-J."/>
            <person name="Ramirez L."/>
            <person name="Alfaro M."/>
            <person name="Sun H."/>
            <person name="Tritt A."/>
            <person name="Yoshinaga Y."/>
            <person name="Zwiers L.-H."/>
            <person name="Turgeon B."/>
            <person name="Goodwin S."/>
            <person name="Spatafora J."/>
            <person name="Crous P."/>
            <person name="Grigoriev I."/>
        </authorList>
    </citation>
    <scope>NUCLEOTIDE SEQUENCE</scope>
    <source>
        <strain evidence="2">CBS 121739</strain>
    </source>
</reference>
<dbReference type="GeneID" id="54487464"/>
<dbReference type="Proteomes" id="UP000799437">
    <property type="component" value="Unassembled WGS sequence"/>
</dbReference>
<protein>
    <submittedName>
        <fullName evidence="2">Uncharacterized protein</fullName>
    </submittedName>
</protein>
<evidence type="ECO:0000313" key="3">
    <source>
        <dbReference type="Proteomes" id="UP000799437"/>
    </source>
</evidence>
<dbReference type="AlphaFoldDB" id="A0A6A6WFT7"/>
<accession>A0A6A6WFT7</accession>
<dbReference type="EMBL" id="ML996566">
    <property type="protein sequence ID" value="KAF2761658.1"/>
    <property type="molecule type" value="Genomic_DNA"/>
</dbReference>
<feature type="region of interest" description="Disordered" evidence="1">
    <location>
        <begin position="1"/>
        <end position="25"/>
    </location>
</feature>
<evidence type="ECO:0000256" key="1">
    <source>
        <dbReference type="SAM" id="MobiDB-lite"/>
    </source>
</evidence>
<organism evidence="2 3">
    <name type="scientific">Pseudovirgaria hyperparasitica</name>
    <dbReference type="NCBI Taxonomy" id="470096"/>
    <lineage>
        <taxon>Eukaryota</taxon>
        <taxon>Fungi</taxon>
        <taxon>Dikarya</taxon>
        <taxon>Ascomycota</taxon>
        <taxon>Pezizomycotina</taxon>
        <taxon>Dothideomycetes</taxon>
        <taxon>Dothideomycetes incertae sedis</taxon>
        <taxon>Acrospermales</taxon>
        <taxon>Acrospermaceae</taxon>
        <taxon>Pseudovirgaria</taxon>
    </lineage>
</organism>
<feature type="compositionally biased region" description="Basic and acidic residues" evidence="1">
    <location>
        <begin position="282"/>
        <end position="294"/>
    </location>
</feature>
<feature type="region of interest" description="Disordered" evidence="1">
    <location>
        <begin position="255"/>
        <end position="356"/>
    </location>
</feature>
<feature type="compositionally biased region" description="Basic and acidic residues" evidence="1">
    <location>
        <begin position="255"/>
        <end position="264"/>
    </location>
</feature>
<proteinExistence type="predicted"/>